<name>A0ABS2ZTP4_9BACL</name>
<dbReference type="RefSeq" id="WP_205725722.1">
    <property type="nucleotide sequence ID" value="NZ_JAFHKR010000039.1"/>
</dbReference>
<protein>
    <submittedName>
        <fullName evidence="1">Uncharacterized protein</fullName>
    </submittedName>
</protein>
<reference evidence="1 2" key="1">
    <citation type="submission" date="2021-01" db="EMBL/GenBank/DDBJ databases">
        <title>Genome Sequencing of Type Strains.</title>
        <authorList>
            <person name="Lemaire J.F."/>
            <person name="Inderbitzin P."/>
            <person name="Collins S.B."/>
            <person name="Wespe N."/>
            <person name="Knight-Connoni V."/>
        </authorList>
    </citation>
    <scope>NUCLEOTIDE SEQUENCE [LARGE SCALE GENOMIC DNA]</scope>
    <source>
        <strain evidence="1 2">DSM 23009</strain>
    </source>
</reference>
<sequence length="121" mass="14214">MLLLLIILVGCTEDEKLVRVDYQLAEMSVDDDGIVTDEDQIHSLGALLEKMQWESGKMQASRKEDMMLTFFYLYDPNMPERLEEYKIWFHNDRSAEIADLNEHRYGKLSGEDVKQLKKLIK</sequence>
<dbReference type="EMBL" id="JAFHKR010000039">
    <property type="protein sequence ID" value="MBN3554712.1"/>
    <property type="molecule type" value="Genomic_DNA"/>
</dbReference>
<proteinExistence type="predicted"/>
<accession>A0ABS2ZTP4</accession>
<evidence type="ECO:0000313" key="1">
    <source>
        <dbReference type="EMBL" id="MBN3554712.1"/>
    </source>
</evidence>
<evidence type="ECO:0000313" key="2">
    <source>
        <dbReference type="Proteomes" id="UP001296923"/>
    </source>
</evidence>
<keyword evidence="2" id="KW-1185">Reference proteome</keyword>
<gene>
    <name evidence="1" type="ORF">JYA63_10575</name>
</gene>
<comment type="caution">
    <text evidence="1">The sequence shown here is derived from an EMBL/GenBank/DDBJ whole genome shotgun (WGS) entry which is preliminary data.</text>
</comment>
<dbReference type="Proteomes" id="UP001296923">
    <property type="component" value="Unassembled WGS sequence"/>
</dbReference>
<organism evidence="1 2">
    <name type="scientific">Fictibacillus nanhaiensis</name>
    <dbReference type="NCBI Taxonomy" id="742169"/>
    <lineage>
        <taxon>Bacteria</taxon>
        <taxon>Bacillati</taxon>
        <taxon>Bacillota</taxon>
        <taxon>Bacilli</taxon>
        <taxon>Bacillales</taxon>
        <taxon>Fictibacillaceae</taxon>
        <taxon>Fictibacillus</taxon>
    </lineage>
</organism>